<gene>
    <name evidence="1" type="ORF">DNHGIG_19000</name>
</gene>
<accession>A0AAV4LEW2</accession>
<dbReference type="GO" id="GO:0045892">
    <property type="term" value="P:negative regulation of DNA-templated transcription"/>
    <property type="evidence" value="ECO:0007669"/>
    <property type="project" value="UniProtKB-ARBA"/>
</dbReference>
<dbReference type="Pfam" id="PF02583">
    <property type="entry name" value="Trns_repr_metal"/>
    <property type="match status" value="1"/>
</dbReference>
<dbReference type="PANTHER" id="PTHR33677:SF3">
    <property type="entry name" value="COPPER-SENSING TRANSCRIPTIONAL REPRESSOR RICR"/>
    <property type="match status" value="1"/>
</dbReference>
<keyword evidence="2" id="KW-1185">Reference proteome</keyword>
<evidence type="ECO:0000313" key="1">
    <source>
        <dbReference type="EMBL" id="GIM46351.1"/>
    </source>
</evidence>
<dbReference type="Proteomes" id="UP001057291">
    <property type="component" value="Unassembled WGS sequence"/>
</dbReference>
<proteinExistence type="predicted"/>
<dbReference type="InterPro" id="IPR038390">
    <property type="entry name" value="Metal_Tscrpt_repr_sf"/>
</dbReference>
<sequence length="93" mass="10554">MYGVRIMSSHKLPEVISRLSKIEGHIRGIKKMAEEGRSCDELLLQISAVKSAINNVGKLILEDYLEDCVVEGVRKQNDQETVERLKNALKKFI</sequence>
<dbReference type="GO" id="GO:0003677">
    <property type="term" value="F:DNA binding"/>
    <property type="evidence" value="ECO:0007669"/>
    <property type="project" value="InterPro"/>
</dbReference>
<dbReference type="EMBL" id="BOQE01000001">
    <property type="protein sequence ID" value="GIM46351.1"/>
    <property type="molecule type" value="Genomic_DNA"/>
</dbReference>
<evidence type="ECO:0008006" key="3">
    <source>
        <dbReference type="Google" id="ProtNLM"/>
    </source>
</evidence>
<dbReference type="Gene3D" id="1.20.58.1000">
    <property type="entry name" value="Metal-sensitive repressor, helix protomer"/>
    <property type="match status" value="1"/>
</dbReference>
<evidence type="ECO:0000313" key="2">
    <source>
        <dbReference type="Proteomes" id="UP001057291"/>
    </source>
</evidence>
<dbReference type="InterPro" id="IPR003735">
    <property type="entry name" value="Metal_Tscrpt_repr"/>
</dbReference>
<dbReference type="GO" id="GO:0046872">
    <property type="term" value="F:metal ion binding"/>
    <property type="evidence" value="ECO:0007669"/>
    <property type="project" value="InterPro"/>
</dbReference>
<reference evidence="1" key="1">
    <citation type="journal article" date="2023" name="Int. J. Syst. Evol. Microbiol.">
        <title>Collibacillus ludicampi gen. nov., sp. nov., a new soil bacterium of the family Alicyclobacillaceae.</title>
        <authorList>
            <person name="Jojima T."/>
            <person name="Ioku Y."/>
            <person name="Fukuta Y."/>
            <person name="Shirasaka N."/>
            <person name="Matsumura Y."/>
            <person name="Mori M."/>
        </authorList>
    </citation>
    <scope>NUCLEOTIDE SEQUENCE</scope>
    <source>
        <strain evidence="1">TP075</strain>
    </source>
</reference>
<dbReference type="PANTHER" id="PTHR33677">
    <property type="entry name" value="TRANSCRIPTIONAL REPRESSOR FRMR-RELATED"/>
    <property type="match status" value="1"/>
</dbReference>
<dbReference type="AlphaFoldDB" id="A0AAV4LEW2"/>
<name>A0AAV4LEW2_9BACL</name>
<comment type="caution">
    <text evidence="1">The sequence shown here is derived from an EMBL/GenBank/DDBJ whole genome shotgun (WGS) entry which is preliminary data.</text>
</comment>
<protein>
    <recommendedName>
        <fullName evidence="3">Metal-sensing transcriptional repressor</fullName>
    </recommendedName>
</protein>
<organism evidence="1 2">
    <name type="scientific">Collibacillus ludicampi</name>
    <dbReference type="NCBI Taxonomy" id="2771369"/>
    <lineage>
        <taxon>Bacteria</taxon>
        <taxon>Bacillati</taxon>
        <taxon>Bacillota</taxon>
        <taxon>Bacilli</taxon>
        <taxon>Bacillales</taxon>
        <taxon>Alicyclobacillaceae</taxon>
        <taxon>Collibacillus</taxon>
    </lineage>
</organism>